<keyword evidence="1" id="KW-0862">Zinc</keyword>
<evidence type="ECO:0000256" key="4">
    <source>
        <dbReference type="ARBA" id="ARBA00023163"/>
    </source>
</evidence>
<dbReference type="Proteomes" id="UP000019484">
    <property type="component" value="Unassembled WGS sequence"/>
</dbReference>
<dbReference type="AlphaFoldDB" id="W9Z8Q5"/>
<protein>
    <recommendedName>
        <fullName evidence="7">Transcription factor domain-containing protein</fullName>
    </recommendedName>
</protein>
<dbReference type="EMBL" id="AMWN01000003">
    <property type="protein sequence ID" value="EXJ90869.1"/>
    <property type="molecule type" value="Genomic_DNA"/>
</dbReference>
<keyword evidence="6" id="KW-1185">Reference proteome</keyword>
<dbReference type="PANTHER" id="PTHR47171">
    <property type="entry name" value="FARA-RELATED"/>
    <property type="match status" value="1"/>
</dbReference>
<sequence length="333" mass="38078">MSCWGGKPSTPNNDTLQVACWGRPPLLRHTDFDVKPPTSEDFEIPDTQSSVFIQVTMLCTIMTSISEVYMQRQHIQQAELTSIDVALCDWVKSLPDDLKLYNANGRRLAYYRPVSEMYIQYFVAIVMSQMLRHKERDRPWRTSIPSRLAASCATALYDEIYCREDTVYLLPNHGFFCLAISLPLLCHRPQSDLRREMRKSEIAVIRSVLNSMRDRYGDASMVLGKMEKLHDTIERSSRSNESPDATLSEIQGACIHAKELFPFPTDFCSDMSLLELVAATDPDQQAPVTDYPPLPDEHTENTLFGYSFVDLFELELPSFNFMEGDESPFTFHA</sequence>
<name>W9Z8Q5_9EURO</name>
<dbReference type="STRING" id="1182541.W9Z8Q5"/>
<dbReference type="InterPro" id="IPR052073">
    <property type="entry name" value="Amide_Lactam_Regulators"/>
</dbReference>
<keyword evidence="2" id="KW-0805">Transcription regulation</keyword>
<evidence type="ECO:0000256" key="2">
    <source>
        <dbReference type="ARBA" id="ARBA00023015"/>
    </source>
</evidence>
<evidence type="ECO:0000256" key="1">
    <source>
        <dbReference type="ARBA" id="ARBA00022833"/>
    </source>
</evidence>
<dbReference type="OrthoDB" id="39175at2759"/>
<reference evidence="5 6" key="1">
    <citation type="submission" date="2013-03" db="EMBL/GenBank/DDBJ databases">
        <title>The Genome Sequence of Capronia coronata CBS 617.96.</title>
        <authorList>
            <consortium name="The Broad Institute Genomics Platform"/>
            <person name="Cuomo C."/>
            <person name="de Hoog S."/>
            <person name="Gorbushina A."/>
            <person name="Walker B."/>
            <person name="Young S.K."/>
            <person name="Zeng Q."/>
            <person name="Gargeya S."/>
            <person name="Fitzgerald M."/>
            <person name="Haas B."/>
            <person name="Abouelleil A."/>
            <person name="Allen A.W."/>
            <person name="Alvarado L."/>
            <person name="Arachchi H.M."/>
            <person name="Berlin A.M."/>
            <person name="Chapman S.B."/>
            <person name="Gainer-Dewar J."/>
            <person name="Goldberg J."/>
            <person name="Griggs A."/>
            <person name="Gujja S."/>
            <person name="Hansen M."/>
            <person name="Howarth C."/>
            <person name="Imamovic A."/>
            <person name="Ireland A."/>
            <person name="Larimer J."/>
            <person name="McCowan C."/>
            <person name="Murphy C."/>
            <person name="Pearson M."/>
            <person name="Poon T.W."/>
            <person name="Priest M."/>
            <person name="Roberts A."/>
            <person name="Saif S."/>
            <person name="Shea T."/>
            <person name="Sisk P."/>
            <person name="Sykes S."/>
            <person name="Wortman J."/>
            <person name="Nusbaum C."/>
            <person name="Birren B."/>
        </authorList>
    </citation>
    <scope>NUCLEOTIDE SEQUENCE [LARGE SCALE GENOMIC DNA]</scope>
    <source>
        <strain evidence="5 6">CBS 617.96</strain>
    </source>
</reference>
<gene>
    <name evidence="5" type="ORF">A1O1_03974</name>
</gene>
<evidence type="ECO:0000313" key="6">
    <source>
        <dbReference type="Proteomes" id="UP000019484"/>
    </source>
</evidence>
<dbReference type="PANTHER" id="PTHR47171:SF3">
    <property type="entry name" value="FARA-RELATED"/>
    <property type="match status" value="1"/>
</dbReference>
<evidence type="ECO:0000313" key="5">
    <source>
        <dbReference type="EMBL" id="EXJ90869.1"/>
    </source>
</evidence>
<dbReference type="RefSeq" id="XP_007723063.1">
    <property type="nucleotide sequence ID" value="XM_007724873.1"/>
</dbReference>
<keyword evidence="3" id="KW-0238">DNA-binding</keyword>
<comment type="caution">
    <text evidence="5">The sequence shown here is derived from an EMBL/GenBank/DDBJ whole genome shotgun (WGS) entry which is preliminary data.</text>
</comment>
<dbReference type="CDD" id="cd12148">
    <property type="entry name" value="fungal_TF_MHR"/>
    <property type="match status" value="1"/>
</dbReference>
<evidence type="ECO:0008006" key="7">
    <source>
        <dbReference type="Google" id="ProtNLM"/>
    </source>
</evidence>
<dbReference type="GeneID" id="19158862"/>
<proteinExistence type="predicted"/>
<dbReference type="GO" id="GO:0003677">
    <property type="term" value="F:DNA binding"/>
    <property type="evidence" value="ECO:0007669"/>
    <property type="project" value="UniProtKB-KW"/>
</dbReference>
<organism evidence="5 6">
    <name type="scientific">Capronia coronata CBS 617.96</name>
    <dbReference type="NCBI Taxonomy" id="1182541"/>
    <lineage>
        <taxon>Eukaryota</taxon>
        <taxon>Fungi</taxon>
        <taxon>Dikarya</taxon>
        <taxon>Ascomycota</taxon>
        <taxon>Pezizomycotina</taxon>
        <taxon>Eurotiomycetes</taxon>
        <taxon>Chaetothyriomycetidae</taxon>
        <taxon>Chaetothyriales</taxon>
        <taxon>Herpotrichiellaceae</taxon>
        <taxon>Capronia</taxon>
    </lineage>
</organism>
<dbReference type="eggNOG" id="ENOG502RB10">
    <property type="taxonomic scope" value="Eukaryota"/>
</dbReference>
<keyword evidence="4" id="KW-0804">Transcription</keyword>
<dbReference type="HOGENOM" id="CLU_007427_3_0_1"/>
<evidence type="ECO:0000256" key="3">
    <source>
        <dbReference type="ARBA" id="ARBA00023125"/>
    </source>
</evidence>
<accession>W9Z8Q5</accession>